<dbReference type="AlphaFoldDB" id="A0A212LVK8"/>
<proteinExistence type="predicted"/>
<evidence type="ECO:0000313" key="1">
    <source>
        <dbReference type="EMBL" id="SCM81556.1"/>
    </source>
</evidence>
<organism evidence="1">
    <name type="scientific">uncultured Sporomusa sp</name>
    <dbReference type="NCBI Taxonomy" id="307249"/>
    <lineage>
        <taxon>Bacteria</taxon>
        <taxon>Bacillati</taxon>
        <taxon>Bacillota</taxon>
        <taxon>Negativicutes</taxon>
        <taxon>Selenomonadales</taxon>
        <taxon>Sporomusaceae</taxon>
        <taxon>Sporomusa</taxon>
        <taxon>environmental samples</taxon>
    </lineage>
</organism>
<dbReference type="EMBL" id="FMJE01000004">
    <property type="protein sequence ID" value="SCM81556.1"/>
    <property type="molecule type" value="Genomic_DNA"/>
</dbReference>
<dbReference type="RefSeq" id="WP_158027041.1">
    <property type="nucleotide sequence ID" value="NZ_LT608335.1"/>
</dbReference>
<reference evidence="1" key="1">
    <citation type="submission" date="2016-08" db="EMBL/GenBank/DDBJ databases">
        <authorList>
            <person name="Seilhamer J.J."/>
        </authorList>
    </citation>
    <scope>NUCLEOTIDE SEQUENCE</scope>
    <source>
        <strain evidence="1">86</strain>
    </source>
</reference>
<protein>
    <submittedName>
        <fullName evidence="1">Uncharacterized protein</fullName>
    </submittedName>
</protein>
<accession>A0A212LVK8</accession>
<gene>
    <name evidence="1" type="ORF">KL86SPO_40040</name>
</gene>
<name>A0A212LVK8_9FIRM</name>
<sequence>MAYKKLPAAMAGSREDFYSVKPTKNSWSMPGVNSAKQHHLLGIHSK</sequence>